<sequence length="13" mass="1146">MAAPIEGGGSADA</sequence>
<reference evidence="1" key="1">
    <citation type="submission" date="2014-09" db="EMBL/GenBank/DDBJ databases">
        <authorList>
            <person name="Magalhaes I.L.F."/>
            <person name="Oliveira U."/>
            <person name="Santos F.R."/>
            <person name="Vidigal T.H.D.A."/>
            <person name="Brescovit A.D."/>
            <person name="Santos A.J."/>
        </authorList>
    </citation>
    <scope>NUCLEOTIDE SEQUENCE</scope>
    <source>
        <tissue evidence="1">Shoot tissue taken approximately 20 cm above the soil surface</tissue>
    </source>
</reference>
<organism evidence="1">
    <name type="scientific">Arundo donax</name>
    <name type="common">Giant reed</name>
    <name type="synonym">Donax arundinaceus</name>
    <dbReference type="NCBI Taxonomy" id="35708"/>
    <lineage>
        <taxon>Eukaryota</taxon>
        <taxon>Viridiplantae</taxon>
        <taxon>Streptophyta</taxon>
        <taxon>Embryophyta</taxon>
        <taxon>Tracheophyta</taxon>
        <taxon>Spermatophyta</taxon>
        <taxon>Magnoliopsida</taxon>
        <taxon>Liliopsida</taxon>
        <taxon>Poales</taxon>
        <taxon>Poaceae</taxon>
        <taxon>PACMAD clade</taxon>
        <taxon>Arundinoideae</taxon>
        <taxon>Arundineae</taxon>
        <taxon>Arundo</taxon>
    </lineage>
</organism>
<protein>
    <submittedName>
        <fullName evidence="1">Uncharacterized protein</fullName>
    </submittedName>
</protein>
<reference evidence="1" key="2">
    <citation type="journal article" date="2015" name="Data Brief">
        <title>Shoot transcriptome of the giant reed, Arundo donax.</title>
        <authorList>
            <person name="Barrero R.A."/>
            <person name="Guerrero F.D."/>
            <person name="Moolhuijzen P."/>
            <person name="Goolsby J.A."/>
            <person name="Tidwell J."/>
            <person name="Bellgard S.E."/>
            <person name="Bellgard M.I."/>
        </authorList>
    </citation>
    <scope>NUCLEOTIDE SEQUENCE</scope>
    <source>
        <tissue evidence="1">Shoot tissue taken approximately 20 cm above the soil surface</tissue>
    </source>
</reference>
<name>A0A0A9BR66_ARUDO</name>
<proteinExistence type="predicted"/>
<accession>A0A0A9BR66</accession>
<dbReference type="EMBL" id="GBRH01231396">
    <property type="protein sequence ID" value="JAD66499.1"/>
    <property type="molecule type" value="Transcribed_RNA"/>
</dbReference>
<evidence type="ECO:0000313" key="1">
    <source>
        <dbReference type="EMBL" id="JAD66499.1"/>
    </source>
</evidence>